<reference evidence="2" key="1">
    <citation type="submission" date="2019-03" db="EMBL/GenBank/DDBJ databases">
        <title>Long read genome sequence of the mycoparasitic Pythium oligandrum ATCC 38472 isolated from sugarbeet rhizosphere.</title>
        <authorList>
            <person name="Gaulin E."/>
        </authorList>
    </citation>
    <scope>NUCLEOTIDE SEQUENCE</scope>
    <source>
        <strain evidence="2">ATCC 38472_TT</strain>
    </source>
</reference>
<protein>
    <submittedName>
        <fullName evidence="2">Uncharacterized protein</fullName>
    </submittedName>
</protein>
<keyword evidence="3" id="KW-1185">Reference proteome</keyword>
<proteinExistence type="predicted"/>
<accession>A0A8K1C4R7</accession>
<dbReference type="AlphaFoldDB" id="A0A8K1C4R7"/>
<dbReference type="OrthoDB" id="116263at2759"/>
<gene>
    <name evidence="2" type="ORF">Poli38472_006421</name>
</gene>
<feature type="coiled-coil region" evidence="1">
    <location>
        <begin position="206"/>
        <end position="237"/>
    </location>
</feature>
<sequence>MLPPLERRRADLSCVAACAFDDGSALFPVASGSTRMAVVLLVWIHNNMTSIPELTASLIVHKQAELTRQYSRLRSYSFSATVADRFFSDNSLDRQKRVVDCTKRRQARAQEKARLQSEQLHQLQEQYERKAQERVRRDARESLRLTRKLEHVAAAYIHEAFAHYEELAMTMRHDSITVIPADEERQQTQQALAHAVLVGKQMTSMEALLLKQVDELEARLKEATKRQNDENERLRRLRRWLELRHSKEDDHLRAQLEEWEARKRHEIRMEVERAVEIERRARLRDKQTPLKRMTDGALISM</sequence>
<feature type="coiled-coil region" evidence="1">
    <location>
        <begin position="106"/>
        <end position="133"/>
    </location>
</feature>
<keyword evidence="1" id="KW-0175">Coiled coil</keyword>
<evidence type="ECO:0000313" key="3">
    <source>
        <dbReference type="Proteomes" id="UP000794436"/>
    </source>
</evidence>
<dbReference type="EMBL" id="SPLM01000145">
    <property type="protein sequence ID" value="TMW56411.1"/>
    <property type="molecule type" value="Genomic_DNA"/>
</dbReference>
<comment type="caution">
    <text evidence="2">The sequence shown here is derived from an EMBL/GenBank/DDBJ whole genome shotgun (WGS) entry which is preliminary data.</text>
</comment>
<evidence type="ECO:0000256" key="1">
    <source>
        <dbReference type="SAM" id="Coils"/>
    </source>
</evidence>
<evidence type="ECO:0000313" key="2">
    <source>
        <dbReference type="EMBL" id="TMW56411.1"/>
    </source>
</evidence>
<name>A0A8K1C4R7_PYTOL</name>
<dbReference type="Proteomes" id="UP000794436">
    <property type="component" value="Unassembled WGS sequence"/>
</dbReference>
<organism evidence="2 3">
    <name type="scientific">Pythium oligandrum</name>
    <name type="common">Mycoparasitic fungus</name>
    <dbReference type="NCBI Taxonomy" id="41045"/>
    <lineage>
        <taxon>Eukaryota</taxon>
        <taxon>Sar</taxon>
        <taxon>Stramenopiles</taxon>
        <taxon>Oomycota</taxon>
        <taxon>Peronosporomycetes</taxon>
        <taxon>Pythiales</taxon>
        <taxon>Pythiaceae</taxon>
        <taxon>Pythium</taxon>
    </lineage>
</organism>